<dbReference type="PANTHER" id="PTHR12935">
    <property type="entry name" value="GAMMA-GLUTAMYLCYCLOTRANSFERASE"/>
    <property type="match status" value="1"/>
</dbReference>
<dbReference type="EMBL" id="QNGE01000004">
    <property type="protein sequence ID" value="KAA3682507.1"/>
    <property type="molecule type" value="Genomic_DNA"/>
</dbReference>
<feature type="binding site" evidence="4">
    <location>
        <begin position="37"/>
        <end position="42"/>
    </location>
    <ligand>
        <name>substrate</name>
    </ligand>
</feature>
<dbReference type="GO" id="GO:0003839">
    <property type="term" value="F:gamma-glutamylcyclotransferase activity"/>
    <property type="evidence" value="ECO:0007669"/>
    <property type="project" value="UniProtKB-EC"/>
</dbReference>
<proteinExistence type="predicted"/>
<name>A0A5J4P406_9TREM</name>
<keyword evidence="5" id="KW-0808">Transferase</keyword>
<evidence type="ECO:0000256" key="1">
    <source>
        <dbReference type="ARBA" id="ARBA00012346"/>
    </source>
</evidence>
<dbReference type="InterPro" id="IPR013024">
    <property type="entry name" value="GGCT-like"/>
</dbReference>
<sequence>MCGSLITDSDLFARLSNFLPLALHSRQTQHRPLMIYYFAYGSNLLKQRIQLRNRSAVYVGVGYLTNYRLLFGGKSDHWGGATASIKPSPSDCVYGAVWTLDNKDIASLDAQEGVPNHYSPFSISVSVGRKVVTCRTYALNTEQEGPPSPYYLDIVLRGAIQSNLPDFYVEMLRKVHHNHVFGDNKVYSAVINCLDPNERGEFQIIELKDKFSNAENE</sequence>
<dbReference type="GO" id="GO:0016740">
    <property type="term" value="F:transferase activity"/>
    <property type="evidence" value="ECO:0007669"/>
    <property type="project" value="UniProtKB-KW"/>
</dbReference>
<comment type="caution">
    <text evidence="5">The sequence shown here is derived from an EMBL/GenBank/DDBJ whole genome shotgun (WGS) entry which is preliminary data.</text>
</comment>
<keyword evidence="6" id="KW-1185">Reference proteome</keyword>
<dbReference type="CDD" id="cd06661">
    <property type="entry name" value="GGCT_like"/>
    <property type="match status" value="1"/>
</dbReference>
<keyword evidence="2" id="KW-0456">Lyase</keyword>
<evidence type="ECO:0000256" key="2">
    <source>
        <dbReference type="ARBA" id="ARBA00023239"/>
    </source>
</evidence>
<organism evidence="5 6">
    <name type="scientific">Paragonimus westermani</name>
    <dbReference type="NCBI Taxonomy" id="34504"/>
    <lineage>
        <taxon>Eukaryota</taxon>
        <taxon>Metazoa</taxon>
        <taxon>Spiralia</taxon>
        <taxon>Lophotrochozoa</taxon>
        <taxon>Platyhelminthes</taxon>
        <taxon>Trematoda</taxon>
        <taxon>Digenea</taxon>
        <taxon>Plagiorchiida</taxon>
        <taxon>Troglotremata</taxon>
        <taxon>Troglotrematidae</taxon>
        <taxon>Paragonimus</taxon>
    </lineage>
</organism>
<evidence type="ECO:0000256" key="4">
    <source>
        <dbReference type="PIRSR" id="PIRSR617939-2"/>
    </source>
</evidence>
<reference evidence="5 6" key="1">
    <citation type="journal article" date="2019" name="Gigascience">
        <title>Whole-genome sequence of the oriental lung fluke Paragonimus westermani.</title>
        <authorList>
            <person name="Oey H."/>
            <person name="Zakrzewski M."/>
            <person name="Narain K."/>
            <person name="Devi K.R."/>
            <person name="Agatsuma T."/>
            <person name="Nawaratna S."/>
            <person name="Gobert G.N."/>
            <person name="Jones M.K."/>
            <person name="Ragan M.A."/>
            <person name="McManus D.P."/>
            <person name="Krause L."/>
        </authorList>
    </citation>
    <scope>NUCLEOTIDE SEQUENCE [LARGE SCALE GENOMIC DNA]</scope>
    <source>
        <strain evidence="5 6">IND2009</strain>
    </source>
</reference>
<evidence type="ECO:0000256" key="3">
    <source>
        <dbReference type="PIRSR" id="PIRSR617939-1"/>
    </source>
</evidence>
<evidence type="ECO:0000313" key="6">
    <source>
        <dbReference type="Proteomes" id="UP000324629"/>
    </source>
</evidence>
<evidence type="ECO:0000313" key="5">
    <source>
        <dbReference type="EMBL" id="KAA3682507.1"/>
    </source>
</evidence>
<dbReference type="Pfam" id="PF13772">
    <property type="entry name" value="AIG2_2"/>
    <property type="match status" value="1"/>
</dbReference>
<dbReference type="Proteomes" id="UP000324629">
    <property type="component" value="Unassembled WGS sequence"/>
</dbReference>
<gene>
    <name evidence="5" type="ORF">DEA37_0008473</name>
</gene>
<protein>
    <recommendedName>
        <fullName evidence="1">gamma-glutamylcyclotransferase</fullName>
        <ecNumber evidence="1">4.3.2.9</ecNumber>
    </recommendedName>
</protein>
<accession>A0A5J4P406</accession>
<dbReference type="AlphaFoldDB" id="A0A5J4P406"/>
<feature type="active site" description="Proton acceptor" evidence="3">
    <location>
        <position position="112"/>
    </location>
</feature>
<feature type="binding site" evidence="4">
    <location>
        <position position="151"/>
    </location>
    <ligand>
        <name>substrate</name>
    </ligand>
</feature>
<dbReference type="SUPFAM" id="SSF110857">
    <property type="entry name" value="Gamma-glutamyl cyclotransferase-like"/>
    <property type="match status" value="1"/>
</dbReference>
<dbReference type="InterPro" id="IPR036568">
    <property type="entry name" value="GGCT-like_sf"/>
</dbReference>
<dbReference type="EC" id="4.3.2.9" evidence="1"/>
<dbReference type="PANTHER" id="PTHR12935:SF0">
    <property type="entry name" value="GAMMA-GLUTAMYLCYCLOTRANSFERASE"/>
    <property type="match status" value="1"/>
</dbReference>
<dbReference type="InterPro" id="IPR017939">
    <property type="entry name" value="G-Glutamylcylcotransferase"/>
</dbReference>
<dbReference type="Gene3D" id="3.10.490.10">
    <property type="entry name" value="Gamma-glutamyl cyclotransferase-like"/>
    <property type="match status" value="1"/>
</dbReference>